<dbReference type="SUPFAM" id="SSF51905">
    <property type="entry name" value="FAD/NAD(P)-binding domain"/>
    <property type="match status" value="1"/>
</dbReference>
<dbReference type="PANTHER" id="PTHR10742:SF410">
    <property type="entry name" value="LYSINE-SPECIFIC HISTONE DEMETHYLASE 2"/>
    <property type="match status" value="1"/>
</dbReference>
<evidence type="ECO:0000259" key="1">
    <source>
        <dbReference type="Pfam" id="PF01593"/>
    </source>
</evidence>
<reference evidence="2" key="1">
    <citation type="submission" date="2023-01" db="EMBL/GenBank/DDBJ databases">
        <title>Genome assembly of the deep-sea coral Lophelia pertusa.</title>
        <authorList>
            <person name="Herrera S."/>
            <person name="Cordes E."/>
        </authorList>
    </citation>
    <scope>NUCLEOTIDE SEQUENCE</scope>
    <source>
        <strain evidence="2">USNM1676648</strain>
        <tissue evidence="2">Polyp</tissue>
    </source>
</reference>
<comment type="caution">
    <text evidence="2">The sequence shown here is derived from an EMBL/GenBank/DDBJ whole genome shotgun (WGS) entry which is preliminary data.</text>
</comment>
<organism evidence="2 3">
    <name type="scientific">Desmophyllum pertusum</name>
    <dbReference type="NCBI Taxonomy" id="174260"/>
    <lineage>
        <taxon>Eukaryota</taxon>
        <taxon>Metazoa</taxon>
        <taxon>Cnidaria</taxon>
        <taxon>Anthozoa</taxon>
        <taxon>Hexacorallia</taxon>
        <taxon>Scleractinia</taxon>
        <taxon>Caryophylliina</taxon>
        <taxon>Caryophylliidae</taxon>
        <taxon>Desmophyllum</taxon>
    </lineage>
</organism>
<evidence type="ECO:0000313" key="2">
    <source>
        <dbReference type="EMBL" id="KAJ7352826.1"/>
    </source>
</evidence>
<dbReference type="InterPro" id="IPR002937">
    <property type="entry name" value="Amino_oxidase"/>
</dbReference>
<evidence type="ECO:0000313" key="3">
    <source>
        <dbReference type="Proteomes" id="UP001163046"/>
    </source>
</evidence>
<dbReference type="AlphaFoldDB" id="A0A9W9YJ39"/>
<dbReference type="SUPFAM" id="SSF54373">
    <property type="entry name" value="FAD-linked reductases, C-terminal domain"/>
    <property type="match status" value="1"/>
</dbReference>
<dbReference type="GO" id="GO:0016491">
    <property type="term" value="F:oxidoreductase activity"/>
    <property type="evidence" value="ECO:0007669"/>
    <property type="project" value="InterPro"/>
</dbReference>
<accession>A0A9W9YJ39</accession>
<dbReference type="Proteomes" id="UP001163046">
    <property type="component" value="Unassembled WGS sequence"/>
</dbReference>
<dbReference type="Gene3D" id="3.90.660.10">
    <property type="match status" value="2"/>
</dbReference>
<keyword evidence="3" id="KW-1185">Reference proteome</keyword>
<dbReference type="OrthoDB" id="5947861at2759"/>
<dbReference type="Pfam" id="PF01593">
    <property type="entry name" value="Amino_oxidase"/>
    <property type="match status" value="2"/>
</dbReference>
<gene>
    <name evidence="2" type="primary">KDM1B_3</name>
    <name evidence="2" type="ORF">OS493_033637</name>
</gene>
<dbReference type="InterPro" id="IPR036188">
    <property type="entry name" value="FAD/NAD-bd_sf"/>
</dbReference>
<dbReference type="PANTHER" id="PTHR10742">
    <property type="entry name" value="FLAVIN MONOAMINE OXIDASE"/>
    <property type="match status" value="1"/>
</dbReference>
<proteinExistence type="predicted"/>
<dbReference type="InterPro" id="IPR050281">
    <property type="entry name" value="Flavin_monoamine_oxidase"/>
</dbReference>
<feature type="domain" description="Amine oxidase" evidence="1">
    <location>
        <begin position="108"/>
        <end position="171"/>
    </location>
</feature>
<protein>
    <submittedName>
        <fullName evidence="2">Lysine-specific histone demethylase 1B</fullName>
    </submittedName>
</protein>
<dbReference type="EMBL" id="MU827346">
    <property type="protein sequence ID" value="KAJ7352826.1"/>
    <property type="molecule type" value="Genomic_DNA"/>
</dbReference>
<feature type="domain" description="Amine oxidase" evidence="1">
    <location>
        <begin position="303"/>
        <end position="378"/>
    </location>
</feature>
<name>A0A9W9YJ39_9CNID</name>
<sequence length="386" mass="43266">MASVWSSARTVKFEFHFNALLDAIADQKKDIPEDQSLEDKVWEMHNLFLEETQVSFSELENKLLQFHLGNLEFSCAAPLSRVSSLSWDQNEAFPQFSGTTPSFSMGLVKEINYTNNKVILTSSEGKHLTADKVIVTVPLFLLKSGRLKFTPDLPTRKQAAISNLGAGLIEKSFPSMHLSLESNSPAETPCKFLHFSKKREPFFFILRQRLRVPGTQRLNRDPDVVCDTTQDLEFAARPVNLETEVPVSKEISKEELLTLQINLGLILFFSGQANEKSKKASNVLMTVLSGETAVQAQTMSDKEVIPDPQAYLVTNWGRDPHSGMAYSYIPIGTTGEEYDHMACEVDNKLYFAGEATNRHFPQTVTGAYLSGIREAEKIVSWLESDT</sequence>
<dbReference type="Gene3D" id="3.50.50.60">
    <property type="entry name" value="FAD/NAD(P)-binding domain"/>
    <property type="match status" value="2"/>
</dbReference>